<dbReference type="EC" id="2.7.13.3" evidence="2"/>
<dbReference type="Gene3D" id="1.20.5.1930">
    <property type="match status" value="1"/>
</dbReference>
<evidence type="ECO:0000259" key="10">
    <source>
        <dbReference type="Pfam" id="PF07730"/>
    </source>
</evidence>
<dbReference type="Pfam" id="PF07730">
    <property type="entry name" value="HisKA_3"/>
    <property type="match status" value="1"/>
</dbReference>
<dbReference type="InterPro" id="IPR050482">
    <property type="entry name" value="Sensor_HK_TwoCompSys"/>
</dbReference>
<keyword evidence="9" id="KW-0472">Membrane</keyword>
<keyword evidence="9" id="KW-1133">Transmembrane helix</keyword>
<dbReference type="RefSeq" id="WP_247955444.1">
    <property type="nucleotide sequence ID" value="NZ_CP078077.1"/>
</dbReference>
<dbReference type="SUPFAM" id="SSF55874">
    <property type="entry name" value="ATPase domain of HSP90 chaperone/DNA topoisomerase II/histidine kinase"/>
    <property type="match status" value="1"/>
</dbReference>
<feature type="domain" description="Signal transduction histidine kinase subgroup 3 dimerisation and phosphoacceptor" evidence="10">
    <location>
        <begin position="216"/>
        <end position="279"/>
    </location>
</feature>
<evidence type="ECO:0000256" key="8">
    <source>
        <dbReference type="ARBA" id="ARBA00023012"/>
    </source>
</evidence>
<dbReference type="EMBL" id="CP078077">
    <property type="protein sequence ID" value="UPL14529.1"/>
    <property type="molecule type" value="Genomic_DNA"/>
</dbReference>
<keyword evidence="12" id="KW-1185">Reference proteome</keyword>
<keyword evidence="5" id="KW-0547">Nucleotide-binding</keyword>
<comment type="catalytic activity">
    <reaction evidence="1">
        <text>ATP + protein L-histidine = ADP + protein N-phospho-L-histidine.</text>
        <dbReference type="EC" id="2.7.13.3"/>
    </reaction>
</comment>
<evidence type="ECO:0000256" key="1">
    <source>
        <dbReference type="ARBA" id="ARBA00000085"/>
    </source>
</evidence>
<evidence type="ECO:0000256" key="9">
    <source>
        <dbReference type="SAM" id="Phobius"/>
    </source>
</evidence>
<evidence type="ECO:0000256" key="3">
    <source>
        <dbReference type="ARBA" id="ARBA00022553"/>
    </source>
</evidence>
<dbReference type="PANTHER" id="PTHR24421:SF10">
    <property type="entry name" value="NITRATE_NITRITE SENSOR PROTEIN NARQ"/>
    <property type="match status" value="1"/>
</dbReference>
<dbReference type="Proteomes" id="UP000831963">
    <property type="component" value="Chromosome"/>
</dbReference>
<evidence type="ECO:0000256" key="4">
    <source>
        <dbReference type="ARBA" id="ARBA00022679"/>
    </source>
</evidence>
<dbReference type="PANTHER" id="PTHR24421">
    <property type="entry name" value="NITRATE/NITRITE SENSOR PROTEIN NARX-RELATED"/>
    <property type="match status" value="1"/>
</dbReference>
<dbReference type="CDD" id="cd16917">
    <property type="entry name" value="HATPase_UhpB-NarQ-NarX-like"/>
    <property type="match status" value="1"/>
</dbReference>
<keyword evidence="9" id="KW-0812">Transmembrane</keyword>
<keyword evidence="8" id="KW-0902">Two-component regulatory system</keyword>
<keyword evidence="6" id="KW-0418">Kinase</keyword>
<keyword evidence="3" id="KW-0597">Phosphoprotein</keyword>
<dbReference type="InterPro" id="IPR011712">
    <property type="entry name" value="Sig_transdc_His_kin_sub3_dim/P"/>
</dbReference>
<proteinExistence type="predicted"/>
<feature type="transmembrane region" description="Helical" evidence="9">
    <location>
        <begin position="15"/>
        <end position="38"/>
    </location>
</feature>
<dbReference type="Gene3D" id="3.30.565.10">
    <property type="entry name" value="Histidine kinase-like ATPase, C-terminal domain"/>
    <property type="match status" value="1"/>
</dbReference>
<keyword evidence="4" id="KW-0808">Transferase</keyword>
<protein>
    <recommendedName>
        <fullName evidence="2">histidine kinase</fullName>
        <ecNumber evidence="2">2.7.13.3</ecNumber>
    </recommendedName>
</protein>
<name>A0ABY4IPG1_9MICO</name>
<evidence type="ECO:0000256" key="2">
    <source>
        <dbReference type="ARBA" id="ARBA00012438"/>
    </source>
</evidence>
<feature type="transmembrane region" description="Helical" evidence="9">
    <location>
        <begin position="162"/>
        <end position="183"/>
    </location>
</feature>
<sequence>MSASNPSSARSRGRAVTYTAGSIALLIVGAVLDICAVANVPGAATYPTVDGAAGGTLRITPVGVGIALFAIAAWFTVLWRRRHPLVVVIAGGVLAVVGTSYLLLLIGAVALIRQKPTKVVPIGAVVGGSVLLFALREALTPWGGALPWFLTTSIGAVDSVEWNVAVIVCALVSLGIAAGSVALTRTRDRAERSEQRAAVQTQRADVLAEQTVRQAERERIARDMHDALAHRLSVVSLHAGALEAAADAGVTGQMARTVREQTHAALQDMRGLIGELRSGSDAESSAPATMRAVGALVAGLRGAGHAITSLILIESPERAGALFDGAVFRIVQESLTNAVKHAPRAPIDLIVQVAPESGARIRVVNPVGAGVPAGAPGSIPGGGNGVLGIRERATALGGQAWIGAYEGSFIVDVTLPWQERG</sequence>
<dbReference type="InterPro" id="IPR036890">
    <property type="entry name" value="HATPase_C_sf"/>
</dbReference>
<organism evidence="11 12">
    <name type="scientific">Microbacterium galbinum</name>
    <dbReference type="NCBI Taxonomy" id="2851646"/>
    <lineage>
        <taxon>Bacteria</taxon>
        <taxon>Bacillati</taxon>
        <taxon>Actinomycetota</taxon>
        <taxon>Actinomycetes</taxon>
        <taxon>Micrococcales</taxon>
        <taxon>Microbacteriaceae</taxon>
        <taxon>Microbacterium</taxon>
    </lineage>
</organism>
<keyword evidence="7" id="KW-0067">ATP-binding</keyword>
<reference evidence="11 12" key="1">
    <citation type="submission" date="2021-06" db="EMBL/GenBank/DDBJ databases">
        <title>Genome-based taxonomic framework of Microbacterium strains isolated from marine environment, the description of four new species and reclassification of four preexisting species.</title>
        <authorList>
            <person name="Lee S.D."/>
            <person name="Kim S.-M."/>
            <person name="Byeon Y.-S."/>
            <person name="Yang H.L."/>
            <person name="Kim I.S."/>
        </authorList>
    </citation>
    <scope>NUCLEOTIDE SEQUENCE [LARGE SCALE GENOMIC DNA]</scope>
    <source>
        <strain evidence="11 12">SSW1-36</strain>
    </source>
</reference>
<evidence type="ECO:0000313" key="11">
    <source>
        <dbReference type="EMBL" id="UPL14529.1"/>
    </source>
</evidence>
<feature type="transmembrane region" description="Helical" evidence="9">
    <location>
        <begin position="85"/>
        <end position="112"/>
    </location>
</feature>
<accession>A0ABY4IPG1</accession>
<evidence type="ECO:0000256" key="6">
    <source>
        <dbReference type="ARBA" id="ARBA00022777"/>
    </source>
</evidence>
<evidence type="ECO:0000256" key="5">
    <source>
        <dbReference type="ARBA" id="ARBA00022741"/>
    </source>
</evidence>
<feature type="transmembrane region" description="Helical" evidence="9">
    <location>
        <begin position="59"/>
        <end position="79"/>
    </location>
</feature>
<evidence type="ECO:0000313" key="12">
    <source>
        <dbReference type="Proteomes" id="UP000831963"/>
    </source>
</evidence>
<gene>
    <name evidence="11" type="ORF">KV396_08595</name>
</gene>
<evidence type="ECO:0000256" key="7">
    <source>
        <dbReference type="ARBA" id="ARBA00022840"/>
    </source>
</evidence>